<dbReference type="Proteomes" id="UP000798662">
    <property type="component" value="Chromosome 1"/>
</dbReference>
<gene>
    <name evidence="1" type="ORF">I4F81_004942</name>
</gene>
<evidence type="ECO:0000313" key="2">
    <source>
        <dbReference type="Proteomes" id="UP000798662"/>
    </source>
</evidence>
<comment type="caution">
    <text evidence="1">The sequence shown here is derived from an EMBL/GenBank/DDBJ whole genome shotgun (WGS) entry which is preliminary data.</text>
</comment>
<dbReference type="EMBL" id="CM020618">
    <property type="protein sequence ID" value="KAK1862368.1"/>
    <property type="molecule type" value="Genomic_DNA"/>
</dbReference>
<accession>A0ACC3BXP9</accession>
<evidence type="ECO:0000313" key="1">
    <source>
        <dbReference type="EMBL" id="KAK1862368.1"/>
    </source>
</evidence>
<organism evidence="1 2">
    <name type="scientific">Pyropia yezoensis</name>
    <name type="common">Susabi-nori</name>
    <name type="synonym">Porphyra yezoensis</name>
    <dbReference type="NCBI Taxonomy" id="2788"/>
    <lineage>
        <taxon>Eukaryota</taxon>
        <taxon>Rhodophyta</taxon>
        <taxon>Bangiophyceae</taxon>
        <taxon>Bangiales</taxon>
        <taxon>Bangiaceae</taxon>
        <taxon>Pyropia</taxon>
    </lineage>
</organism>
<name>A0ACC3BXP9_PYRYE</name>
<proteinExistence type="predicted"/>
<sequence length="741" mass="80148">MFTFLPLLRHQTSRSAAWSTLWSSVLRAARPHQGSPVSSASPPTEEGLDPSACAIMRSIALLGIELVRSARPPRSCNKVFGVLEYGDGSVDDPYDGRVIDCTTDNNSAEFEAAFREVWWTKRRPFLSASKKKGTSRQGVEADKGAPWASDAVCPSFSLHNTTLLLSIKGTPTGRRVMPVAMMDNALASLRLTSISQLSAMRVRKIFQSISQHINETSGGRARWTWSQVCPLEMLTATWTERTNGSDAAVDALCLYPPWHNSVKIKLVFAVAWTPGYSFGATPDQVTLLRKKRPVGTANGRAKKKVKSATNVTGAQDLHQFWKPAQDRLSVADEVTCMEGATLAQVRLKLAIPSIRLMESSTTEHLMVTSEQRASVEEANKDLGILLPMSFITKMMEYYPESAGDDALQEGLSTALELRCSSVPTARFTQPALMTMLDGHRLNNDIRLAQDTFLWLEGMSRGNHQFPLGLGSVLSLAAPVAAIAGQVGDWLGGSRASMYGWRFFDVAAGASGDVAGCGAYGGHTTSYRELARGCQAAWVTSEVINAALIELRVAMRATKSYILLSSEAASMLRIGSVAVSHADAQKAVKEVASEAGDSDKLVLVINLLDEHWVSAVADISNRSIMVYDSLVGIQSAEKALAVQRLEMLCNAVAAQRPAAASAGPQASSVPWSISERSVPAQRDSYSCGAFALAHVICALNRTRFPVDATGDVLRLALMHNLLSRGRVYEHARSTFRLVAPAS</sequence>
<reference evidence="1" key="1">
    <citation type="submission" date="2019-11" db="EMBL/GenBank/DDBJ databases">
        <title>Nori genome reveals adaptations in red seaweeds to the harsh intertidal environment.</title>
        <authorList>
            <person name="Wang D."/>
            <person name="Mao Y."/>
        </authorList>
    </citation>
    <scope>NUCLEOTIDE SEQUENCE</scope>
    <source>
        <tissue evidence="1">Gametophyte</tissue>
    </source>
</reference>
<keyword evidence="2" id="KW-1185">Reference proteome</keyword>
<protein>
    <submittedName>
        <fullName evidence="1">Uncharacterized protein</fullName>
    </submittedName>
</protein>